<evidence type="ECO:0000259" key="2">
    <source>
        <dbReference type="Pfam" id="PF00472"/>
    </source>
</evidence>
<protein>
    <submittedName>
        <fullName evidence="3">Aminoacyl-tRNA hydrolase</fullName>
    </submittedName>
</protein>
<gene>
    <name evidence="3" type="ORF">CKO31_00955</name>
</gene>
<reference evidence="3 4" key="1">
    <citation type="journal article" date="2020" name="Microorganisms">
        <title>Osmotic Adaptation and Compatible Solute Biosynthesis of Phototrophic Bacteria as Revealed from Genome Analyses.</title>
        <authorList>
            <person name="Imhoff J.F."/>
            <person name="Rahn T."/>
            <person name="Kunzel S."/>
            <person name="Keller A."/>
            <person name="Neulinger S.C."/>
        </authorList>
    </citation>
    <scope>NUCLEOTIDE SEQUENCE [LARGE SCALE GENOMIC DNA]</scope>
    <source>
        <strain evidence="3 4">DSM 6210</strain>
    </source>
</reference>
<accession>A0ABS1CBQ5</accession>
<keyword evidence="3" id="KW-0378">Hydrolase</keyword>
<feature type="region of interest" description="Disordered" evidence="1">
    <location>
        <begin position="100"/>
        <end position="141"/>
    </location>
</feature>
<feature type="compositionally biased region" description="Basic residues" evidence="1">
    <location>
        <begin position="126"/>
        <end position="135"/>
    </location>
</feature>
<dbReference type="NCBIfam" id="NF006718">
    <property type="entry name" value="PRK09256.1"/>
    <property type="match status" value="1"/>
</dbReference>
<sequence length="141" mass="15800">MTLQVTPNIAIDEDELSERFVRAPGPGGQNVNKVETAAQLRFDVRHSPSLPAGVRARLEKLAGSRVDSDGVLTIHAHRHRTRERNRADARERLAALIAKASHVPKPRRPTKPSRAAKARRVEEKKQRARTKRLRGSIRGDE</sequence>
<dbReference type="Proteomes" id="UP000748752">
    <property type="component" value="Unassembled WGS sequence"/>
</dbReference>
<evidence type="ECO:0000313" key="4">
    <source>
        <dbReference type="Proteomes" id="UP000748752"/>
    </source>
</evidence>
<dbReference type="Gene3D" id="3.30.160.20">
    <property type="match status" value="1"/>
</dbReference>
<organism evidence="3 4">
    <name type="scientific">Thiohalocapsa halophila</name>
    <dbReference type="NCBI Taxonomy" id="69359"/>
    <lineage>
        <taxon>Bacteria</taxon>
        <taxon>Pseudomonadati</taxon>
        <taxon>Pseudomonadota</taxon>
        <taxon>Gammaproteobacteria</taxon>
        <taxon>Chromatiales</taxon>
        <taxon>Chromatiaceae</taxon>
        <taxon>Thiohalocapsa</taxon>
    </lineage>
</organism>
<feature type="compositionally biased region" description="Basic residues" evidence="1">
    <location>
        <begin position="102"/>
        <end position="118"/>
    </location>
</feature>
<dbReference type="RefSeq" id="WP_200233132.1">
    <property type="nucleotide sequence ID" value="NZ_NRRV01000001.1"/>
</dbReference>
<dbReference type="GO" id="GO:0016787">
    <property type="term" value="F:hydrolase activity"/>
    <property type="evidence" value="ECO:0007669"/>
    <property type="project" value="UniProtKB-KW"/>
</dbReference>
<feature type="domain" description="Prokaryotic-type class I peptide chain release factors" evidence="2">
    <location>
        <begin position="8"/>
        <end position="134"/>
    </location>
</feature>
<evidence type="ECO:0000313" key="3">
    <source>
        <dbReference type="EMBL" id="MBK1629324.1"/>
    </source>
</evidence>
<dbReference type="SUPFAM" id="SSF110916">
    <property type="entry name" value="Peptidyl-tRNA hydrolase domain-like"/>
    <property type="match status" value="1"/>
</dbReference>
<name>A0ABS1CBQ5_9GAMM</name>
<proteinExistence type="predicted"/>
<dbReference type="Pfam" id="PF00472">
    <property type="entry name" value="RF-1"/>
    <property type="match status" value="1"/>
</dbReference>
<comment type="caution">
    <text evidence="3">The sequence shown here is derived from an EMBL/GenBank/DDBJ whole genome shotgun (WGS) entry which is preliminary data.</text>
</comment>
<evidence type="ECO:0000256" key="1">
    <source>
        <dbReference type="SAM" id="MobiDB-lite"/>
    </source>
</evidence>
<dbReference type="EMBL" id="NRRV01000001">
    <property type="protein sequence ID" value="MBK1629324.1"/>
    <property type="molecule type" value="Genomic_DNA"/>
</dbReference>
<dbReference type="InterPro" id="IPR000352">
    <property type="entry name" value="Pep_chain_release_fac_I"/>
</dbReference>
<dbReference type="PANTHER" id="PTHR47814">
    <property type="entry name" value="PEPTIDYL-TRNA HYDROLASE ARFB"/>
    <property type="match status" value="1"/>
</dbReference>
<keyword evidence="4" id="KW-1185">Reference proteome</keyword>
<dbReference type="PANTHER" id="PTHR47814:SF1">
    <property type="entry name" value="PEPTIDYL-TRNA HYDROLASE ARFB"/>
    <property type="match status" value="1"/>
</dbReference>